<dbReference type="AlphaFoldDB" id="B9L9B1"/>
<keyword evidence="3" id="KW-1185">Reference proteome</keyword>
<dbReference type="InterPro" id="IPR029276">
    <property type="entry name" value="PgbA_N"/>
</dbReference>
<dbReference type="HOGENOM" id="CLU_1325192_0_0_7"/>
<dbReference type="KEGG" id="nam:NAMH_0816"/>
<protein>
    <recommendedName>
        <fullName evidence="1">Plasminogen-binding protein PgbA N-terminal domain-containing protein</fullName>
    </recommendedName>
</protein>
<dbReference type="OrthoDB" id="5372482at2"/>
<dbReference type="STRING" id="598659.NAMH_0816"/>
<dbReference type="Proteomes" id="UP000000448">
    <property type="component" value="Chromosome"/>
</dbReference>
<dbReference type="EMBL" id="CP001279">
    <property type="protein sequence ID" value="ACM93549.1"/>
    <property type="molecule type" value="Genomic_DNA"/>
</dbReference>
<evidence type="ECO:0000313" key="3">
    <source>
        <dbReference type="Proteomes" id="UP000000448"/>
    </source>
</evidence>
<proteinExistence type="predicted"/>
<sequence length="207" mass="23949">MRWLFWLLAAVLLSGYEVSITNINGDVVTLDKYVKKGVSGVVLCPFEGKHIICAKAVTYGKKAKLKVYDNLKNEAFALPVVLPKKGDKILLAKNYNRILIIAPNQYLYLKTKENYKNAIIINPDNFAAFLEDIPTREEFINFAKKMDIGRYVFVLDKIYEVDADSFYAIKKYGKNSQKFKEMFFTTYPKFDINDKNMIAYYKSLIKE</sequence>
<gene>
    <name evidence="2" type="ordered locus">NAMH_0816</name>
</gene>
<feature type="domain" description="Plasminogen-binding protein PgbA N-terminal" evidence="1">
    <location>
        <begin position="17"/>
        <end position="185"/>
    </location>
</feature>
<dbReference type="Pfam" id="PF15436">
    <property type="entry name" value="PGBA_N"/>
    <property type="match status" value="1"/>
</dbReference>
<evidence type="ECO:0000259" key="1">
    <source>
        <dbReference type="Pfam" id="PF15436"/>
    </source>
</evidence>
<organism evidence="2 3">
    <name type="scientific">Nautilia profundicola (strain ATCC BAA-1463 / DSM 18972 / AmH)</name>
    <dbReference type="NCBI Taxonomy" id="598659"/>
    <lineage>
        <taxon>Bacteria</taxon>
        <taxon>Pseudomonadati</taxon>
        <taxon>Campylobacterota</taxon>
        <taxon>Epsilonproteobacteria</taxon>
        <taxon>Nautiliales</taxon>
        <taxon>Nautiliaceae</taxon>
        <taxon>Nautilia</taxon>
    </lineage>
</organism>
<evidence type="ECO:0000313" key="2">
    <source>
        <dbReference type="EMBL" id="ACM93549.1"/>
    </source>
</evidence>
<reference evidence="2 3" key="1">
    <citation type="journal article" date="2009" name="PLoS Genet.">
        <title>Adaptations to submarine hydrothermal environments exemplified by the genome of Nautilia profundicola.</title>
        <authorList>
            <person name="Campbell B.J."/>
            <person name="Smith J.L."/>
            <person name="Hanson T.E."/>
            <person name="Klotz M.G."/>
            <person name="Stein L.Y."/>
            <person name="Lee C.K."/>
            <person name="Wu D."/>
            <person name="Robinson J.M."/>
            <person name="Khouri H.M."/>
            <person name="Eisen J.A."/>
            <person name="Cary S.C."/>
        </authorList>
    </citation>
    <scope>NUCLEOTIDE SEQUENCE [LARGE SCALE GENOMIC DNA]</scope>
    <source>
        <strain evidence="3">ATCC BAA-1463 / DSM 18972 / AmH</strain>
    </source>
</reference>
<accession>B9L9B1</accession>
<name>B9L9B1_NAUPA</name>
<dbReference type="RefSeq" id="WP_015902601.1">
    <property type="nucleotide sequence ID" value="NC_012115.1"/>
</dbReference>